<evidence type="ECO:0000313" key="2">
    <source>
        <dbReference type="EMBL" id="SFI48888.1"/>
    </source>
</evidence>
<keyword evidence="1" id="KW-0812">Transmembrane</keyword>
<dbReference type="EMBL" id="FOQT01000005">
    <property type="protein sequence ID" value="SFI48888.1"/>
    <property type="molecule type" value="Genomic_DNA"/>
</dbReference>
<gene>
    <name evidence="2" type="ORF">SAMN05443292_2684</name>
</gene>
<keyword evidence="1" id="KW-0472">Membrane</keyword>
<sequence length="38" mass="4367">MKKALYRRLLVWVAPIVLGYIMKRITGPKQKALPAKTL</sequence>
<dbReference type="STRING" id="1125876.SAMN05443292_2684"/>
<organism evidence="2 3">
    <name type="scientific">Halpernia frigidisoli</name>
    <dbReference type="NCBI Taxonomy" id="1125876"/>
    <lineage>
        <taxon>Bacteria</taxon>
        <taxon>Pseudomonadati</taxon>
        <taxon>Bacteroidota</taxon>
        <taxon>Flavobacteriia</taxon>
        <taxon>Flavobacteriales</taxon>
        <taxon>Weeksellaceae</taxon>
        <taxon>Chryseobacterium group</taxon>
        <taxon>Halpernia</taxon>
    </lineage>
</organism>
<accession>A0A1I3ILN0</accession>
<evidence type="ECO:0000256" key="1">
    <source>
        <dbReference type="SAM" id="Phobius"/>
    </source>
</evidence>
<dbReference type="AlphaFoldDB" id="A0A1I3ILN0"/>
<dbReference type="Proteomes" id="UP000198931">
    <property type="component" value="Unassembled WGS sequence"/>
</dbReference>
<protein>
    <submittedName>
        <fullName evidence="2">Uncharacterized protein</fullName>
    </submittedName>
</protein>
<reference evidence="2 3" key="1">
    <citation type="submission" date="2016-10" db="EMBL/GenBank/DDBJ databases">
        <authorList>
            <person name="de Groot N.N."/>
        </authorList>
    </citation>
    <scope>NUCLEOTIDE SEQUENCE [LARGE SCALE GENOMIC DNA]</scope>
    <source>
        <strain evidence="2 3">DSM 26000</strain>
    </source>
</reference>
<keyword evidence="1" id="KW-1133">Transmembrane helix</keyword>
<proteinExistence type="predicted"/>
<feature type="transmembrane region" description="Helical" evidence="1">
    <location>
        <begin position="6"/>
        <end position="22"/>
    </location>
</feature>
<name>A0A1I3ILN0_9FLAO</name>
<evidence type="ECO:0000313" key="3">
    <source>
        <dbReference type="Proteomes" id="UP000198931"/>
    </source>
</evidence>
<keyword evidence="3" id="KW-1185">Reference proteome</keyword>